<name>A0A381RC52_9ZZZZ</name>
<gene>
    <name evidence="1" type="ORF">METZ01_LOCUS42200</name>
</gene>
<evidence type="ECO:0000313" key="1">
    <source>
        <dbReference type="EMBL" id="SUZ89346.1"/>
    </source>
</evidence>
<protein>
    <submittedName>
        <fullName evidence="1">Uncharacterized protein</fullName>
    </submittedName>
</protein>
<dbReference type="AlphaFoldDB" id="A0A381RC52"/>
<proteinExistence type="predicted"/>
<feature type="non-terminal residue" evidence="1">
    <location>
        <position position="26"/>
    </location>
</feature>
<organism evidence="1">
    <name type="scientific">marine metagenome</name>
    <dbReference type="NCBI Taxonomy" id="408172"/>
    <lineage>
        <taxon>unclassified sequences</taxon>
        <taxon>metagenomes</taxon>
        <taxon>ecological metagenomes</taxon>
    </lineage>
</organism>
<accession>A0A381RC52</accession>
<sequence>MAEKHYLLHISEEKVCLHKDKAVHPG</sequence>
<dbReference type="EMBL" id="UINC01001815">
    <property type="protein sequence ID" value="SUZ89346.1"/>
    <property type="molecule type" value="Genomic_DNA"/>
</dbReference>
<reference evidence="1" key="1">
    <citation type="submission" date="2018-05" db="EMBL/GenBank/DDBJ databases">
        <authorList>
            <person name="Lanie J.A."/>
            <person name="Ng W.-L."/>
            <person name="Kazmierczak K.M."/>
            <person name="Andrzejewski T.M."/>
            <person name="Davidsen T.M."/>
            <person name="Wayne K.J."/>
            <person name="Tettelin H."/>
            <person name="Glass J.I."/>
            <person name="Rusch D."/>
            <person name="Podicherti R."/>
            <person name="Tsui H.-C.T."/>
            <person name="Winkler M.E."/>
        </authorList>
    </citation>
    <scope>NUCLEOTIDE SEQUENCE</scope>
</reference>